<evidence type="ECO:0000256" key="2">
    <source>
        <dbReference type="ARBA" id="ARBA00023033"/>
    </source>
</evidence>
<accession>A0A9W6Q6G8</accession>
<reference evidence="4" key="1">
    <citation type="submission" date="2023-02" db="EMBL/GenBank/DDBJ databases">
        <title>Kitasatospora phosalacinea NBRC 14627.</title>
        <authorList>
            <person name="Ichikawa N."/>
            <person name="Sato H."/>
            <person name="Tonouchi N."/>
        </authorList>
    </citation>
    <scope>NUCLEOTIDE SEQUENCE</scope>
    <source>
        <strain evidence="4">NBRC 14627</strain>
    </source>
</reference>
<name>A0A9W6Q6G8_9ACTN</name>
<evidence type="ECO:0000256" key="1">
    <source>
        <dbReference type="ARBA" id="ARBA00023002"/>
    </source>
</evidence>
<dbReference type="SUPFAM" id="SSF51905">
    <property type="entry name" value="FAD/NAD(P)-binding domain"/>
    <property type="match status" value="1"/>
</dbReference>
<dbReference type="Gene3D" id="3.50.50.60">
    <property type="entry name" value="FAD/NAD(P)-binding domain"/>
    <property type="match status" value="1"/>
</dbReference>
<keyword evidence="2" id="KW-0503">Monooxygenase</keyword>
<dbReference type="InterPro" id="IPR050493">
    <property type="entry name" value="FAD-dep_Monooxygenase_BioMet"/>
</dbReference>
<sequence>METVVIGAGVAGAASAIALRRIGAEVTVYEAYPDPAGKIGAFLSLAVNGLRALESLGCLDAVRAAGFEVDRQRMWSGRGKLLGDVPRGRRADDPLRSVTLMRADLVAALRAEAVRLGARIVLGERLTGAGAGEGAGAAADEAAARADLVVGADGLRSAVRRMLDPDGPEPAYAGLYGLAGTAPHVPEAGPGRTFNMTFGRRGAFAHLPAPDGTVWWSAQIADPVAPAGIGLGVEELADLFAAEQVPRRILAGARIEATTLFHALPPVPRRQDGRRVLVGDAAHPVGAGQGASVALEDAVALARALHGEPDRAAALAAFERGRADRAGRLARSAAANRGAKTAGPFAARVRDAVMPLVFARTYARSTDWLYDHRPGALPG</sequence>
<dbReference type="AlphaFoldDB" id="A0A9W6Q6G8"/>
<dbReference type="PANTHER" id="PTHR13789">
    <property type="entry name" value="MONOOXYGENASE"/>
    <property type="match status" value="1"/>
</dbReference>
<dbReference type="PRINTS" id="PR00420">
    <property type="entry name" value="RNGMNOXGNASE"/>
</dbReference>
<dbReference type="InterPro" id="IPR002938">
    <property type="entry name" value="FAD-bd"/>
</dbReference>
<proteinExistence type="predicted"/>
<dbReference type="RefSeq" id="WP_285736612.1">
    <property type="nucleotide sequence ID" value="NZ_BSSA01000009.1"/>
</dbReference>
<evidence type="ECO:0000313" key="4">
    <source>
        <dbReference type="EMBL" id="GLW70795.1"/>
    </source>
</evidence>
<dbReference type="Pfam" id="PF01494">
    <property type="entry name" value="FAD_binding_3"/>
    <property type="match status" value="1"/>
</dbReference>
<dbReference type="Proteomes" id="UP001165041">
    <property type="component" value="Unassembled WGS sequence"/>
</dbReference>
<dbReference type="InterPro" id="IPR036188">
    <property type="entry name" value="FAD/NAD-bd_sf"/>
</dbReference>
<dbReference type="EMBL" id="BSSA01000009">
    <property type="protein sequence ID" value="GLW70795.1"/>
    <property type="molecule type" value="Genomic_DNA"/>
</dbReference>
<evidence type="ECO:0000313" key="5">
    <source>
        <dbReference type="Proteomes" id="UP001165041"/>
    </source>
</evidence>
<organism evidence="4 5">
    <name type="scientific">Kitasatospora phosalacinea</name>
    <dbReference type="NCBI Taxonomy" id="2065"/>
    <lineage>
        <taxon>Bacteria</taxon>
        <taxon>Bacillati</taxon>
        <taxon>Actinomycetota</taxon>
        <taxon>Actinomycetes</taxon>
        <taxon>Kitasatosporales</taxon>
        <taxon>Streptomycetaceae</taxon>
        <taxon>Kitasatospora</taxon>
    </lineage>
</organism>
<comment type="caution">
    <text evidence="4">The sequence shown here is derived from an EMBL/GenBank/DDBJ whole genome shotgun (WGS) entry which is preliminary data.</text>
</comment>
<gene>
    <name evidence="4" type="ORF">Kpho02_30940</name>
</gene>
<evidence type="ECO:0000259" key="3">
    <source>
        <dbReference type="Pfam" id="PF01494"/>
    </source>
</evidence>
<protein>
    <submittedName>
        <fullName evidence="4">FAD-dependent oxidoreductase</fullName>
    </submittedName>
</protein>
<dbReference type="PANTHER" id="PTHR13789:SF309">
    <property type="entry name" value="PUTATIVE (AFU_ORTHOLOGUE AFUA_6G14510)-RELATED"/>
    <property type="match status" value="1"/>
</dbReference>
<keyword evidence="1" id="KW-0560">Oxidoreductase</keyword>
<dbReference type="GO" id="GO:0071949">
    <property type="term" value="F:FAD binding"/>
    <property type="evidence" value="ECO:0007669"/>
    <property type="project" value="InterPro"/>
</dbReference>
<feature type="domain" description="FAD-binding" evidence="3">
    <location>
        <begin position="2"/>
        <end position="326"/>
    </location>
</feature>
<dbReference type="GO" id="GO:0004497">
    <property type="term" value="F:monooxygenase activity"/>
    <property type="evidence" value="ECO:0007669"/>
    <property type="project" value="UniProtKB-KW"/>
</dbReference>